<protein>
    <submittedName>
        <fullName evidence="2">Uncharacterized protein</fullName>
    </submittedName>
</protein>
<dbReference type="Proteomes" id="UP000297951">
    <property type="component" value="Unassembled WGS sequence"/>
</dbReference>
<evidence type="ECO:0000313" key="3">
    <source>
        <dbReference type="Proteomes" id="UP000297951"/>
    </source>
</evidence>
<organism evidence="2 3">
    <name type="scientific">Rothia nasimurium</name>
    <dbReference type="NCBI Taxonomy" id="85336"/>
    <lineage>
        <taxon>Bacteria</taxon>
        <taxon>Bacillati</taxon>
        <taxon>Actinomycetota</taxon>
        <taxon>Actinomycetes</taxon>
        <taxon>Micrococcales</taxon>
        <taxon>Micrococcaceae</taxon>
        <taxon>Rothia</taxon>
    </lineage>
</organism>
<feature type="region of interest" description="Disordered" evidence="1">
    <location>
        <begin position="26"/>
        <end position="45"/>
    </location>
</feature>
<accession>A0A4Y9F1X5</accession>
<dbReference type="RefSeq" id="WP_135013320.1">
    <property type="nucleotide sequence ID" value="NZ_JADGLK010000036.1"/>
</dbReference>
<proteinExistence type="predicted"/>
<sequence length="149" mass="15861">MSNLPQEILALTLLQKQIKASLDEKRAQWGAGKTPGDRNGAAIDGESMGTISFEQAKASFKLADPVAALKWAQENNPQVVKFEPFLDPGWVAAVSKEPVTAEGELIPGFELVEPAPKIVVRTARDGAGVLSRALAAEKLSVASVLQVEQ</sequence>
<dbReference type="AlphaFoldDB" id="A0A4Y9F1X5"/>
<evidence type="ECO:0000256" key="1">
    <source>
        <dbReference type="SAM" id="MobiDB-lite"/>
    </source>
</evidence>
<dbReference type="EMBL" id="SPQC01000036">
    <property type="protein sequence ID" value="TFU21292.1"/>
    <property type="molecule type" value="Genomic_DNA"/>
</dbReference>
<evidence type="ECO:0000313" key="2">
    <source>
        <dbReference type="EMBL" id="TFU21292.1"/>
    </source>
</evidence>
<comment type="caution">
    <text evidence="2">The sequence shown here is derived from an EMBL/GenBank/DDBJ whole genome shotgun (WGS) entry which is preliminary data.</text>
</comment>
<reference evidence="2 3" key="1">
    <citation type="submission" date="2019-03" db="EMBL/GenBank/DDBJ databases">
        <title>Diversity of the mouse oral microbiome.</title>
        <authorList>
            <person name="Joseph S."/>
            <person name="Aduse-Opoku J."/>
            <person name="Curtis M."/>
            <person name="Wade W."/>
            <person name="Hashim A."/>
        </authorList>
    </citation>
    <scope>NUCLEOTIDE SEQUENCE [LARGE SCALE GENOMIC DNA]</scope>
    <source>
        <strain evidence="3">irhom_31</strain>
    </source>
</reference>
<gene>
    <name evidence="2" type="ORF">E4U03_09560</name>
</gene>
<name>A0A4Y9F1X5_9MICC</name>